<dbReference type="Gene3D" id="1.20.120.1630">
    <property type="match status" value="1"/>
</dbReference>
<evidence type="ECO:0008006" key="7">
    <source>
        <dbReference type="Google" id="ProtNLM"/>
    </source>
</evidence>
<keyword evidence="2 5" id="KW-0812">Transmembrane</keyword>
<dbReference type="PANTHER" id="PTHR12714:SF24">
    <property type="entry name" value="SLR1182 PROTEIN"/>
    <property type="match status" value="1"/>
</dbReference>
<evidence type="ECO:0000256" key="4">
    <source>
        <dbReference type="ARBA" id="ARBA00023136"/>
    </source>
</evidence>
<feature type="transmembrane region" description="Helical" evidence="5">
    <location>
        <begin position="49"/>
        <end position="70"/>
    </location>
</feature>
<sequence>MKKQPWWKGSKGEWYVIIQFVLFGLVAFGPSTLPGLPALGAPWVTIRQGAGLIFGVAGGLLAFAGVFNLGSNLTAVPHPKENAHMVEHGAYRWVRHPIYSGLIFGAFGLALLRGGTLSLLYALILFIFFDIKSRKEESWLREKYADYTAYQQRVRKLIPFIY</sequence>
<dbReference type="PANTHER" id="PTHR12714">
    <property type="entry name" value="PROTEIN-S ISOPRENYLCYSTEINE O-METHYLTRANSFERASE"/>
    <property type="match status" value="1"/>
</dbReference>
<evidence type="ECO:0000256" key="5">
    <source>
        <dbReference type="SAM" id="Phobius"/>
    </source>
</evidence>
<evidence type="ECO:0000256" key="3">
    <source>
        <dbReference type="ARBA" id="ARBA00022989"/>
    </source>
</evidence>
<protein>
    <recommendedName>
        <fullName evidence="7">Isoprenylcysteine carboxylmethyltransferase family protein</fullName>
    </recommendedName>
</protein>
<feature type="transmembrane region" description="Helical" evidence="5">
    <location>
        <begin position="12"/>
        <end position="29"/>
    </location>
</feature>
<dbReference type="GO" id="GO:0016740">
    <property type="term" value="F:transferase activity"/>
    <property type="evidence" value="ECO:0007669"/>
    <property type="project" value="UniProtKB-ARBA"/>
</dbReference>
<dbReference type="GO" id="GO:0012505">
    <property type="term" value="C:endomembrane system"/>
    <property type="evidence" value="ECO:0007669"/>
    <property type="project" value="UniProtKB-SubCell"/>
</dbReference>
<dbReference type="Pfam" id="PF04191">
    <property type="entry name" value="PEMT"/>
    <property type="match status" value="1"/>
</dbReference>
<dbReference type="InterPro" id="IPR007318">
    <property type="entry name" value="Phopholipid_MeTrfase"/>
</dbReference>
<keyword evidence="3 5" id="KW-1133">Transmembrane helix</keyword>
<dbReference type="EMBL" id="UOEU01000218">
    <property type="protein sequence ID" value="VAW31415.1"/>
    <property type="molecule type" value="Genomic_DNA"/>
</dbReference>
<dbReference type="AlphaFoldDB" id="A0A3B0UK50"/>
<keyword evidence="4 5" id="KW-0472">Membrane</keyword>
<name>A0A3B0UK50_9ZZZZ</name>
<feature type="transmembrane region" description="Helical" evidence="5">
    <location>
        <begin position="102"/>
        <end position="129"/>
    </location>
</feature>
<accession>A0A3B0UK50</accession>
<evidence type="ECO:0000313" key="6">
    <source>
        <dbReference type="EMBL" id="VAW31415.1"/>
    </source>
</evidence>
<evidence type="ECO:0000256" key="1">
    <source>
        <dbReference type="ARBA" id="ARBA00004127"/>
    </source>
</evidence>
<reference evidence="6" key="1">
    <citation type="submission" date="2018-06" db="EMBL/GenBank/DDBJ databases">
        <authorList>
            <person name="Zhirakovskaya E."/>
        </authorList>
    </citation>
    <scope>NUCLEOTIDE SEQUENCE</scope>
</reference>
<organism evidence="6">
    <name type="scientific">hydrothermal vent metagenome</name>
    <dbReference type="NCBI Taxonomy" id="652676"/>
    <lineage>
        <taxon>unclassified sequences</taxon>
        <taxon>metagenomes</taxon>
        <taxon>ecological metagenomes</taxon>
    </lineage>
</organism>
<evidence type="ECO:0000256" key="2">
    <source>
        <dbReference type="ARBA" id="ARBA00022692"/>
    </source>
</evidence>
<proteinExistence type="predicted"/>
<comment type="subcellular location">
    <subcellularLocation>
        <location evidence="1">Endomembrane system</location>
        <topology evidence="1">Multi-pass membrane protein</topology>
    </subcellularLocation>
</comment>
<gene>
    <name evidence="6" type="ORF">MNBD_CHLOROFLEXI01-4732</name>
</gene>